<dbReference type="Proteomes" id="UP001062846">
    <property type="component" value="Chromosome 7"/>
</dbReference>
<keyword evidence="2" id="KW-1185">Reference proteome</keyword>
<organism evidence="1 2">
    <name type="scientific">Rhododendron molle</name>
    <name type="common">Chinese azalea</name>
    <name type="synonym">Azalea mollis</name>
    <dbReference type="NCBI Taxonomy" id="49168"/>
    <lineage>
        <taxon>Eukaryota</taxon>
        <taxon>Viridiplantae</taxon>
        <taxon>Streptophyta</taxon>
        <taxon>Embryophyta</taxon>
        <taxon>Tracheophyta</taxon>
        <taxon>Spermatophyta</taxon>
        <taxon>Magnoliopsida</taxon>
        <taxon>eudicotyledons</taxon>
        <taxon>Gunneridae</taxon>
        <taxon>Pentapetalae</taxon>
        <taxon>asterids</taxon>
        <taxon>Ericales</taxon>
        <taxon>Ericaceae</taxon>
        <taxon>Ericoideae</taxon>
        <taxon>Rhodoreae</taxon>
        <taxon>Rhododendron</taxon>
    </lineage>
</organism>
<dbReference type="EMBL" id="CM046394">
    <property type="protein sequence ID" value="KAI8547181.1"/>
    <property type="molecule type" value="Genomic_DNA"/>
</dbReference>
<evidence type="ECO:0000313" key="2">
    <source>
        <dbReference type="Proteomes" id="UP001062846"/>
    </source>
</evidence>
<reference evidence="1" key="1">
    <citation type="submission" date="2022-02" db="EMBL/GenBank/DDBJ databases">
        <title>Plant Genome Project.</title>
        <authorList>
            <person name="Zhang R.-G."/>
        </authorList>
    </citation>
    <scope>NUCLEOTIDE SEQUENCE</scope>
    <source>
        <strain evidence="1">AT1</strain>
    </source>
</reference>
<accession>A0ACC0N1Q4</accession>
<gene>
    <name evidence="1" type="ORF">RHMOL_Rhmol07G0175200</name>
</gene>
<sequence>MFFQFTFSSNSTADSLSKNRKRLSIIKYIQTPTDQQTKNRKPEINPHPNEEGEKKNNILLDTSSTVDQYIWRGFWVEVKLLFVYLSCCKLF</sequence>
<name>A0ACC0N1Q4_RHOML</name>
<proteinExistence type="predicted"/>
<protein>
    <submittedName>
        <fullName evidence="1">Uncharacterized protein</fullName>
    </submittedName>
</protein>
<comment type="caution">
    <text evidence="1">The sequence shown here is derived from an EMBL/GenBank/DDBJ whole genome shotgun (WGS) entry which is preliminary data.</text>
</comment>
<evidence type="ECO:0000313" key="1">
    <source>
        <dbReference type="EMBL" id="KAI8547181.1"/>
    </source>
</evidence>